<evidence type="ECO:0000313" key="2">
    <source>
        <dbReference type="EMBL" id="VDO69098.1"/>
    </source>
</evidence>
<sequence length="547" mass="61349">MYTLVQNALNALNQMNQHFLESKKPLLSERRQEELINILTELLTTIPINNSIQQQTQEKSVQKSFQSSLSFSPCLTSSLLEEHPVYSTTVTSITTTTTSGVNCFIQTLSSITPTNTTTTTTSFSQSKQISEISDSSNLSFTGNLTYPRRSEKASINELINLQSDTNWCLRQRLTNANSQLNRLTGLLNKSSQGLSSIEEDLSLGTDKTSFRSEHYDGIRHKSLQPTYTLNNLQEKNTTSGRRLNFIPSSDEQLIRSSYSSSIQTIGNKSIIKSKSKSKSEISSMTSRISDPDYFITHGMFIPMRIMQSISSQTVKHKKVSCLPRNTFSCGPILKRSHKHHHTSSIDDTYQSLSKPCSHDISDKSIEIIGRTITSTPLLTTTLTNSSKPLDIKNNPNIMISHWNELETSQHKLHNISMSMIKDYEHYPNKSSSISVSSTMNNENDIICNEKQSLLHEYNNNNDNSIHQLPQSSTTTRTIAPAAAAVTTTITTTTATSRSLSSSSSTSSSFSFTSFHSHPYSNERIPIKSRKMKFHSRFLNLFKSNFKK</sequence>
<evidence type="ECO:0000256" key="1">
    <source>
        <dbReference type="SAM" id="MobiDB-lite"/>
    </source>
</evidence>
<organism evidence="2 3">
    <name type="scientific">Schistosoma mattheei</name>
    <dbReference type="NCBI Taxonomy" id="31246"/>
    <lineage>
        <taxon>Eukaryota</taxon>
        <taxon>Metazoa</taxon>
        <taxon>Spiralia</taxon>
        <taxon>Lophotrochozoa</taxon>
        <taxon>Platyhelminthes</taxon>
        <taxon>Trematoda</taxon>
        <taxon>Digenea</taxon>
        <taxon>Strigeidida</taxon>
        <taxon>Schistosomatoidea</taxon>
        <taxon>Schistosomatidae</taxon>
        <taxon>Schistosoma</taxon>
    </lineage>
</organism>
<dbReference type="EMBL" id="UZAL01000224">
    <property type="protein sequence ID" value="VDO69098.1"/>
    <property type="molecule type" value="Genomic_DNA"/>
</dbReference>
<accession>A0A3P8AXD3</accession>
<proteinExistence type="predicted"/>
<reference evidence="2 3" key="1">
    <citation type="submission" date="2018-11" db="EMBL/GenBank/DDBJ databases">
        <authorList>
            <consortium name="Pathogen Informatics"/>
        </authorList>
    </citation>
    <scope>NUCLEOTIDE SEQUENCE [LARGE SCALE GENOMIC DNA]</scope>
    <source>
        <strain>Denwood</strain>
        <strain evidence="3">Zambia</strain>
    </source>
</reference>
<evidence type="ECO:0000313" key="3">
    <source>
        <dbReference type="Proteomes" id="UP000269396"/>
    </source>
</evidence>
<feature type="compositionally biased region" description="Low complexity" evidence="1">
    <location>
        <begin position="493"/>
        <end position="513"/>
    </location>
</feature>
<gene>
    <name evidence="2" type="ORF">SMTD_LOCUS284</name>
</gene>
<protein>
    <submittedName>
        <fullName evidence="2">Uncharacterized protein</fullName>
    </submittedName>
</protein>
<dbReference type="AlphaFoldDB" id="A0A3P8AXD3"/>
<feature type="region of interest" description="Disordered" evidence="1">
    <location>
        <begin position="493"/>
        <end position="514"/>
    </location>
</feature>
<keyword evidence="3" id="KW-1185">Reference proteome</keyword>
<dbReference type="Proteomes" id="UP000269396">
    <property type="component" value="Unassembled WGS sequence"/>
</dbReference>
<name>A0A3P8AXD3_9TREM</name>